<dbReference type="RefSeq" id="XP_007838759.1">
    <property type="nucleotide sequence ID" value="XM_007840568.1"/>
</dbReference>
<dbReference type="Proteomes" id="UP000030651">
    <property type="component" value="Unassembled WGS sequence"/>
</dbReference>
<feature type="signal peptide" evidence="1">
    <location>
        <begin position="1"/>
        <end position="16"/>
    </location>
</feature>
<reference evidence="3" key="1">
    <citation type="journal article" date="2015" name="BMC Genomics">
        <title>Genomic and transcriptomic analysis of the endophytic fungus Pestalotiopsis fici reveals its lifestyle and high potential for synthesis of natural products.</title>
        <authorList>
            <person name="Wang X."/>
            <person name="Zhang X."/>
            <person name="Liu L."/>
            <person name="Xiang M."/>
            <person name="Wang W."/>
            <person name="Sun X."/>
            <person name="Che Y."/>
            <person name="Guo L."/>
            <person name="Liu G."/>
            <person name="Guo L."/>
            <person name="Wang C."/>
            <person name="Yin W.B."/>
            <person name="Stadler M."/>
            <person name="Zhang X."/>
            <person name="Liu X."/>
        </authorList>
    </citation>
    <scope>NUCLEOTIDE SEQUENCE [LARGE SCALE GENOMIC DNA]</scope>
    <source>
        <strain evidence="3">W106-1 / CGMCC3.15140</strain>
    </source>
</reference>
<organism evidence="2 3">
    <name type="scientific">Pestalotiopsis fici (strain W106-1 / CGMCC3.15140)</name>
    <dbReference type="NCBI Taxonomy" id="1229662"/>
    <lineage>
        <taxon>Eukaryota</taxon>
        <taxon>Fungi</taxon>
        <taxon>Dikarya</taxon>
        <taxon>Ascomycota</taxon>
        <taxon>Pezizomycotina</taxon>
        <taxon>Sordariomycetes</taxon>
        <taxon>Xylariomycetidae</taxon>
        <taxon>Amphisphaeriales</taxon>
        <taxon>Sporocadaceae</taxon>
        <taxon>Pestalotiopsis</taxon>
    </lineage>
</organism>
<evidence type="ECO:0000313" key="3">
    <source>
        <dbReference type="Proteomes" id="UP000030651"/>
    </source>
</evidence>
<dbReference type="EMBL" id="KI912117">
    <property type="protein sequence ID" value="ETS76600.1"/>
    <property type="molecule type" value="Genomic_DNA"/>
</dbReference>
<accession>W3WRW1</accession>
<evidence type="ECO:0000256" key="1">
    <source>
        <dbReference type="SAM" id="SignalP"/>
    </source>
</evidence>
<keyword evidence="1" id="KW-0732">Signal</keyword>
<gene>
    <name evidence="2" type="ORF">PFICI_11987</name>
</gene>
<proteinExistence type="predicted"/>
<dbReference type="AlphaFoldDB" id="W3WRW1"/>
<protein>
    <submittedName>
        <fullName evidence="2">Uncharacterized protein</fullName>
    </submittedName>
</protein>
<evidence type="ECO:0000313" key="2">
    <source>
        <dbReference type="EMBL" id="ETS76600.1"/>
    </source>
</evidence>
<sequence>MKSLSLIVALSAAALATPTKREQTYKQVVTVWYTGSFDTIGGETGSGSHLYIKDAATGETIDTYDGDKSVECLETCLVQWQPRCFVNQKDFAASDDGYGNIVSCQVTGAGTGEGSSDCDVIGVGSACESTCTVTWDALTDGTC</sequence>
<dbReference type="InParanoid" id="W3WRW1"/>
<dbReference type="GeneID" id="19277000"/>
<keyword evidence="3" id="KW-1185">Reference proteome</keyword>
<dbReference type="OrthoDB" id="10280988at2759"/>
<dbReference type="HOGENOM" id="CLU_1806886_0_0_1"/>
<feature type="chain" id="PRO_5004834991" evidence="1">
    <location>
        <begin position="17"/>
        <end position="143"/>
    </location>
</feature>
<dbReference type="KEGG" id="pfy:PFICI_11987"/>
<name>W3WRW1_PESFW</name>